<evidence type="ECO:0000313" key="2">
    <source>
        <dbReference type="EMBL" id="CEO89794.1"/>
    </source>
</evidence>
<keyword evidence="1" id="KW-0812">Transmembrane</keyword>
<keyword evidence="3" id="KW-1185">Reference proteome</keyword>
<organism evidence="2 3">
    <name type="scientific">Syntrophaceticus schinkii</name>
    <dbReference type="NCBI Taxonomy" id="499207"/>
    <lineage>
        <taxon>Bacteria</taxon>
        <taxon>Bacillati</taxon>
        <taxon>Bacillota</taxon>
        <taxon>Clostridia</taxon>
        <taxon>Thermoanaerobacterales</taxon>
        <taxon>Thermoanaerobacterales Family III. Incertae Sedis</taxon>
        <taxon>Syntrophaceticus</taxon>
    </lineage>
</organism>
<name>A0A0B7MGP5_9FIRM</name>
<keyword evidence="1" id="KW-0472">Membrane</keyword>
<reference evidence="3" key="1">
    <citation type="submission" date="2015-01" db="EMBL/GenBank/DDBJ databases">
        <authorList>
            <person name="Manzoor Shahid"/>
            <person name="Zubair Saima"/>
        </authorList>
    </citation>
    <scope>NUCLEOTIDE SEQUENCE [LARGE SCALE GENOMIC DNA]</scope>
    <source>
        <strain evidence="3">Sp3</strain>
    </source>
</reference>
<dbReference type="Proteomes" id="UP000046155">
    <property type="component" value="Unassembled WGS sequence"/>
</dbReference>
<proteinExistence type="predicted"/>
<gene>
    <name evidence="2" type="ORF">SSCH_600013</name>
</gene>
<feature type="transmembrane region" description="Helical" evidence="1">
    <location>
        <begin position="49"/>
        <end position="73"/>
    </location>
</feature>
<dbReference type="EMBL" id="CDRZ01000259">
    <property type="protein sequence ID" value="CEO89794.1"/>
    <property type="molecule type" value="Genomic_DNA"/>
</dbReference>
<protein>
    <submittedName>
        <fullName evidence="2">Uncharacterized protein</fullName>
    </submittedName>
</protein>
<evidence type="ECO:0000313" key="3">
    <source>
        <dbReference type="Proteomes" id="UP000046155"/>
    </source>
</evidence>
<evidence type="ECO:0000256" key="1">
    <source>
        <dbReference type="SAM" id="Phobius"/>
    </source>
</evidence>
<dbReference type="AlphaFoldDB" id="A0A0B7MGP5"/>
<sequence>MFVIRTIILTAVFFLIFNFSQIRSGEFKFEAGSLILPFSLSFALVLVDSFIRVAFFYAFIIFIIIAALSYFLLRLMENKKI</sequence>
<keyword evidence="1" id="KW-1133">Transmembrane helix</keyword>
<accession>A0A0B7MGP5</accession>